<dbReference type="Gene3D" id="3.40.50.300">
    <property type="entry name" value="P-loop containing nucleotide triphosphate hydrolases"/>
    <property type="match status" value="1"/>
</dbReference>
<keyword evidence="2" id="KW-0378">Hydrolase</keyword>
<reference evidence="6" key="1">
    <citation type="journal article" date="2014" name="Nat. Commun.">
        <title>The rainbow trout genome provides novel insights into evolution after whole-genome duplication in vertebrates.</title>
        <authorList>
            <person name="Berthelot C."/>
            <person name="Brunet F."/>
            <person name="Chalopin D."/>
            <person name="Juanchich A."/>
            <person name="Bernard M."/>
            <person name="Noel B."/>
            <person name="Bento P."/>
            <person name="Da Silva C."/>
            <person name="Labadie K."/>
            <person name="Alberti A."/>
            <person name="Aury J.M."/>
            <person name="Louis A."/>
            <person name="Dehais P."/>
            <person name="Bardou P."/>
            <person name="Montfort J."/>
            <person name="Klopp C."/>
            <person name="Cabau C."/>
            <person name="Gaspin C."/>
            <person name="Thorgaard G.H."/>
            <person name="Boussaha M."/>
            <person name="Quillet E."/>
            <person name="Guyomard R."/>
            <person name="Galiana D."/>
            <person name="Bobe J."/>
            <person name="Volff J.N."/>
            <person name="Genet C."/>
            <person name="Wincker P."/>
            <person name="Jaillon O."/>
            <person name="Roest Crollius H."/>
            <person name="Guiguen Y."/>
        </authorList>
    </citation>
    <scope>NUCLEOTIDE SEQUENCE [LARGE SCALE GENOMIC DNA]</scope>
</reference>
<accession>A0A060ZCJ1</accession>
<proteinExistence type="predicted"/>
<evidence type="ECO:0000313" key="6">
    <source>
        <dbReference type="EMBL" id="CDQ99409.1"/>
    </source>
</evidence>
<evidence type="ECO:0000256" key="3">
    <source>
        <dbReference type="ARBA" id="ARBA00022840"/>
    </source>
</evidence>
<dbReference type="SUPFAM" id="SSF52540">
    <property type="entry name" value="P-loop containing nucleoside triphosphate hydrolases"/>
    <property type="match status" value="1"/>
</dbReference>
<dbReference type="GO" id="GO:0006338">
    <property type="term" value="P:chromatin remodeling"/>
    <property type="evidence" value="ECO:0007669"/>
    <property type="project" value="InterPro"/>
</dbReference>
<dbReference type="InterPro" id="IPR031053">
    <property type="entry name" value="ALC1"/>
</dbReference>
<keyword evidence="1" id="KW-0547">Nucleotide-binding</keyword>
<dbReference type="InterPro" id="IPR027417">
    <property type="entry name" value="P-loop_NTPase"/>
</dbReference>
<dbReference type="GO" id="GO:0006281">
    <property type="term" value="P:DNA repair"/>
    <property type="evidence" value="ECO:0007669"/>
    <property type="project" value="InterPro"/>
</dbReference>
<evidence type="ECO:0000256" key="1">
    <source>
        <dbReference type="ARBA" id="ARBA00022741"/>
    </source>
</evidence>
<dbReference type="PaxDb" id="8022-A0A060ZCJ1"/>
<dbReference type="GO" id="GO:0005524">
    <property type="term" value="F:ATP binding"/>
    <property type="evidence" value="ECO:0007669"/>
    <property type="project" value="UniProtKB-KW"/>
</dbReference>
<dbReference type="Pfam" id="PF00271">
    <property type="entry name" value="Helicase_C"/>
    <property type="match status" value="1"/>
</dbReference>
<name>A0A060ZCJ1_ONCMY</name>
<dbReference type="InterPro" id="IPR001650">
    <property type="entry name" value="Helicase_C-like"/>
</dbReference>
<dbReference type="InterPro" id="IPR049730">
    <property type="entry name" value="SNF2/RAD54-like_C"/>
</dbReference>
<protein>
    <recommendedName>
        <fullName evidence="5">Helicase C-terminal domain-containing protein</fullName>
    </recommendedName>
</protein>
<dbReference type="CDD" id="cd18793">
    <property type="entry name" value="SF2_C_SNF"/>
    <property type="match status" value="1"/>
</dbReference>
<sequence length="150" mass="16432">MNLTAADTVIFIDSDFNPQNDLQAAARCHRIGQTRAVKVIRLLGRDTVEEIVYSRASSKLSLTNTVIEEGRFSLLNHTHSAAAGLQLSEILKFGVDKLLSSEESSIQAVNMGLILGQSRDGEWLTDEAPTQTKDLPTEEEEEGESEGQSE</sequence>
<dbReference type="STRING" id="8022.A0A060ZCJ1"/>
<organism evidence="6 7">
    <name type="scientific">Oncorhynchus mykiss</name>
    <name type="common">Rainbow trout</name>
    <name type="synonym">Salmo gairdneri</name>
    <dbReference type="NCBI Taxonomy" id="8022"/>
    <lineage>
        <taxon>Eukaryota</taxon>
        <taxon>Metazoa</taxon>
        <taxon>Chordata</taxon>
        <taxon>Craniata</taxon>
        <taxon>Vertebrata</taxon>
        <taxon>Euteleostomi</taxon>
        <taxon>Actinopterygii</taxon>
        <taxon>Neopterygii</taxon>
        <taxon>Teleostei</taxon>
        <taxon>Protacanthopterygii</taxon>
        <taxon>Salmoniformes</taxon>
        <taxon>Salmonidae</taxon>
        <taxon>Salmoninae</taxon>
        <taxon>Oncorhynchus</taxon>
    </lineage>
</organism>
<evidence type="ECO:0000256" key="4">
    <source>
        <dbReference type="SAM" id="MobiDB-lite"/>
    </source>
</evidence>
<reference evidence="6" key="2">
    <citation type="submission" date="2014-03" db="EMBL/GenBank/DDBJ databases">
        <authorList>
            <person name="Genoscope - CEA"/>
        </authorList>
    </citation>
    <scope>NUCLEOTIDE SEQUENCE</scope>
</reference>
<dbReference type="EMBL" id="FR946297">
    <property type="protein sequence ID" value="CDQ99409.1"/>
    <property type="molecule type" value="Genomic_DNA"/>
</dbReference>
<keyword evidence="3" id="KW-0067">ATP-binding</keyword>
<evidence type="ECO:0000313" key="7">
    <source>
        <dbReference type="Proteomes" id="UP000193380"/>
    </source>
</evidence>
<dbReference type="AlphaFoldDB" id="A0A060ZCJ1"/>
<dbReference type="GO" id="GO:0005634">
    <property type="term" value="C:nucleus"/>
    <property type="evidence" value="ECO:0007669"/>
    <property type="project" value="TreeGrafter"/>
</dbReference>
<dbReference type="GO" id="GO:0003678">
    <property type="term" value="F:DNA helicase activity"/>
    <property type="evidence" value="ECO:0007669"/>
    <property type="project" value="InterPro"/>
</dbReference>
<dbReference type="PANTHER" id="PTHR47157:SF1">
    <property type="entry name" value="CHROMODOMAIN-HELICASE-DNA-BINDING PROTEIN 1-LIKE"/>
    <property type="match status" value="1"/>
</dbReference>
<feature type="compositionally biased region" description="Acidic residues" evidence="4">
    <location>
        <begin position="137"/>
        <end position="150"/>
    </location>
</feature>
<gene>
    <name evidence="6" type="ORF">GSONMT00022283001</name>
</gene>
<dbReference type="GO" id="GO:0016787">
    <property type="term" value="F:hydrolase activity"/>
    <property type="evidence" value="ECO:0007669"/>
    <property type="project" value="UniProtKB-KW"/>
</dbReference>
<feature type="region of interest" description="Disordered" evidence="4">
    <location>
        <begin position="120"/>
        <end position="150"/>
    </location>
</feature>
<evidence type="ECO:0000259" key="5">
    <source>
        <dbReference type="Pfam" id="PF00271"/>
    </source>
</evidence>
<feature type="domain" description="Helicase C-terminal" evidence="5">
    <location>
        <begin position="1"/>
        <end position="32"/>
    </location>
</feature>
<dbReference type="PANTHER" id="PTHR47157">
    <property type="entry name" value="CHROMODOMAIN-HELICASE-DNA-BINDING PROTEIN 1-LIKE"/>
    <property type="match status" value="1"/>
</dbReference>
<dbReference type="Proteomes" id="UP000193380">
    <property type="component" value="Unassembled WGS sequence"/>
</dbReference>
<evidence type="ECO:0000256" key="2">
    <source>
        <dbReference type="ARBA" id="ARBA00022801"/>
    </source>
</evidence>